<sequence>MDIENFFDDIKPRVIDYGRYASNIQKGVHSEDKKGESNAAQALTDADFIVQEGLSRSFLGLNYKFNLRAEEDSPYNEKFPREAEFIVSIDPIDNTLAYKKGLSGYCIVIGVHKNGHLEAGMVHTPNDGKIYCATQDCSQSWIYDDNFRSDFIFS</sequence>
<reference evidence="2 3" key="1">
    <citation type="submission" date="2017-07" db="EMBL/GenBank/DDBJ databases">
        <title>Mechanisms for carbon and nitrogen cycling indicate functional differentiation within the Candidate Phyla Radiation.</title>
        <authorList>
            <person name="Danczak R.E."/>
            <person name="Johnston M.D."/>
            <person name="Kenah C."/>
            <person name="Slattery M."/>
            <person name="Wrighton K.C."/>
            <person name="Wilkins M.J."/>
        </authorList>
    </citation>
    <scope>NUCLEOTIDE SEQUENCE [LARGE SCALE GENOMIC DNA]</scope>
    <source>
        <strain evidence="2">Gr01-1014_77</strain>
    </source>
</reference>
<dbReference type="Gene3D" id="3.30.540.10">
    <property type="entry name" value="Fructose-1,6-Bisphosphatase, subunit A, domain 1"/>
    <property type="match status" value="1"/>
</dbReference>
<dbReference type="GO" id="GO:0046872">
    <property type="term" value="F:metal ion binding"/>
    <property type="evidence" value="ECO:0007669"/>
    <property type="project" value="UniProtKB-KW"/>
</dbReference>
<name>A0A554JB26_9BACT</name>
<evidence type="ECO:0000256" key="1">
    <source>
        <dbReference type="PIRSR" id="PIRSR600760-2"/>
    </source>
</evidence>
<dbReference type="Pfam" id="PF00459">
    <property type="entry name" value="Inositol_P"/>
    <property type="match status" value="1"/>
</dbReference>
<dbReference type="SUPFAM" id="SSF56655">
    <property type="entry name" value="Carbohydrate phosphatase"/>
    <property type="match status" value="1"/>
</dbReference>
<proteinExistence type="predicted"/>
<dbReference type="InterPro" id="IPR000760">
    <property type="entry name" value="Inositol_monophosphatase-like"/>
</dbReference>
<dbReference type="Proteomes" id="UP000319613">
    <property type="component" value="Unassembled WGS sequence"/>
</dbReference>
<dbReference type="EMBL" id="VMFF01000043">
    <property type="protein sequence ID" value="TSC65490.1"/>
    <property type="molecule type" value="Genomic_DNA"/>
</dbReference>
<dbReference type="AlphaFoldDB" id="A0A554JB26"/>
<protein>
    <submittedName>
        <fullName evidence="2">Uncharacterized protein</fullName>
    </submittedName>
</protein>
<feature type="binding site" evidence="1">
    <location>
        <position position="90"/>
    </location>
    <ligand>
        <name>Mg(2+)</name>
        <dbReference type="ChEBI" id="CHEBI:18420"/>
        <label>2</label>
    </ligand>
</feature>
<evidence type="ECO:0000313" key="3">
    <source>
        <dbReference type="Proteomes" id="UP000319613"/>
    </source>
</evidence>
<keyword evidence="1" id="KW-0479">Metal-binding</keyword>
<evidence type="ECO:0000313" key="2">
    <source>
        <dbReference type="EMBL" id="TSC65490.1"/>
    </source>
</evidence>
<accession>A0A554JB26</accession>
<keyword evidence="1" id="KW-0460">Magnesium</keyword>
<organism evidence="2 3">
    <name type="scientific">Candidatus Doudnabacteria bacterium Gr01-1014_77</name>
    <dbReference type="NCBI Taxonomy" id="2017133"/>
    <lineage>
        <taxon>Bacteria</taxon>
        <taxon>Candidatus Doudnaibacteriota</taxon>
    </lineage>
</organism>
<feature type="binding site" evidence="1">
    <location>
        <position position="93"/>
    </location>
    <ligand>
        <name>Mg(2+)</name>
        <dbReference type="ChEBI" id="CHEBI:18420"/>
        <label>2</label>
    </ligand>
</feature>
<comment type="cofactor">
    <cofactor evidence="1">
        <name>Mg(2+)</name>
        <dbReference type="ChEBI" id="CHEBI:18420"/>
    </cofactor>
</comment>
<comment type="caution">
    <text evidence="2">The sequence shown here is derived from an EMBL/GenBank/DDBJ whole genome shotgun (WGS) entry which is preliminary data.</text>
</comment>
<feature type="binding site" evidence="1">
    <location>
        <position position="92"/>
    </location>
    <ligand>
        <name>Mg(2+)</name>
        <dbReference type="ChEBI" id="CHEBI:18420"/>
        <label>1</label>
        <note>catalytic</note>
    </ligand>
</feature>
<gene>
    <name evidence="2" type="ORF">G01um101477_463</name>
</gene>
<feature type="binding site" evidence="1">
    <location>
        <position position="70"/>
    </location>
    <ligand>
        <name>Mg(2+)</name>
        <dbReference type="ChEBI" id="CHEBI:18420"/>
        <label>1</label>
        <note>catalytic</note>
    </ligand>
</feature>